<reference evidence="9" key="1">
    <citation type="submission" date="2016-11" db="EMBL/GenBank/DDBJ databases">
        <authorList>
            <person name="Varghese N."/>
            <person name="Submissions S."/>
        </authorList>
    </citation>
    <scope>NUCLEOTIDE SEQUENCE [LARGE SCALE GENOMIC DNA]</scope>
    <source>
        <strain evidence="9">DSM 11792</strain>
    </source>
</reference>
<gene>
    <name evidence="7" type="primary">rlmH</name>
    <name evidence="8" type="ORF">SAMN02745218_01410</name>
</gene>
<comment type="catalytic activity">
    <reaction evidence="7">
        <text>pseudouridine(1915) in 23S rRNA + S-adenosyl-L-methionine = N(3)-methylpseudouridine(1915) in 23S rRNA + S-adenosyl-L-homocysteine + H(+)</text>
        <dbReference type="Rhea" id="RHEA:42752"/>
        <dbReference type="Rhea" id="RHEA-COMP:10221"/>
        <dbReference type="Rhea" id="RHEA-COMP:10222"/>
        <dbReference type="ChEBI" id="CHEBI:15378"/>
        <dbReference type="ChEBI" id="CHEBI:57856"/>
        <dbReference type="ChEBI" id="CHEBI:59789"/>
        <dbReference type="ChEBI" id="CHEBI:65314"/>
        <dbReference type="ChEBI" id="CHEBI:74486"/>
        <dbReference type="EC" id="2.1.1.177"/>
    </reaction>
</comment>
<dbReference type="InterPro" id="IPR029026">
    <property type="entry name" value="tRNA_m1G_MTases_N"/>
</dbReference>
<keyword evidence="5 7" id="KW-0949">S-adenosyl-L-methionine</keyword>
<dbReference type="CDD" id="cd18081">
    <property type="entry name" value="RlmH-like"/>
    <property type="match status" value="1"/>
</dbReference>
<dbReference type="Pfam" id="PF02590">
    <property type="entry name" value="SPOUT_MTase"/>
    <property type="match status" value="1"/>
</dbReference>
<dbReference type="SUPFAM" id="SSF75217">
    <property type="entry name" value="alpha/beta knot"/>
    <property type="match status" value="1"/>
</dbReference>
<dbReference type="GO" id="GO:0005737">
    <property type="term" value="C:cytoplasm"/>
    <property type="evidence" value="ECO:0007669"/>
    <property type="project" value="UniProtKB-SubCell"/>
</dbReference>
<dbReference type="EC" id="2.1.1.177" evidence="7"/>
<keyword evidence="2 7" id="KW-0698">rRNA processing</keyword>
<accession>A0A1M4YPT5</accession>
<dbReference type="Gene3D" id="3.40.1280.10">
    <property type="match status" value="1"/>
</dbReference>
<evidence type="ECO:0000256" key="4">
    <source>
        <dbReference type="ARBA" id="ARBA00022679"/>
    </source>
</evidence>
<dbReference type="PANTHER" id="PTHR33603:SF1">
    <property type="entry name" value="RIBOSOMAL RNA LARGE SUBUNIT METHYLTRANSFERASE H"/>
    <property type="match status" value="1"/>
</dbReference>
<comment type="function">
    <text evidence="7">Specifically methylates the pseudouridine at position 1915 (m3Psi1915) in 23S rRNA.</text>
</comment>
<dbReference type="PIRSF" id="PIRSF004505">
    <property type="entry name" value="MT_bac"/>
    <property type="match status" value="1"/>
</dbReference>
<evidence type="ECO:0000256" key="2">
    <source>
        <dbReference type="ARBA" id="ARBA00022552"/>
    </source>
</evidence>
<dbReference type="RefSeq" id="WP_027355936.1">
    <property type="nucleotide sequence ID" value="NZ_FQUW01000014.1"/>
</dbReference>
<keyword evidence="1 7" id="KW-0963">Cytoplasm</keyword>
<comment type="caution">
    <text evidence="7">Lacks conserved residue(s) required for the propagation of feature annotation.</text>
</comment>
<dbReference type="AlphaFoldDB" id="A0A1M4YPT5"/>
<dbReference type="PANTHER" id="PTHR33603">
    <property type="entry name" value="METHYLTRANSFERASE"/>
    <property type="match status" value="1"/>
</dbReference>
<sequence length="159" mass="17879">MHITLLCVGKLKEDFLLLAQKEYLKRLSPYARIELVEVREESLPASGRAGALEAVLKKEGTRLLERIPDNCVTIALDRKGMMLSSKEFAGYLAELGLRGQNKLCFIIGGSAGLAGDVLARASLRLSFSKFTFPHQLMRIILLEQIYRAFKIIRGEKYHL</sequence>
<comment type="similarity">
    <text evidence="6 7">Belongs to the RNA methyltransferase RlmH family.</text>
</comment>
<keyword evidence="4 7" id="KW-0808">Transferase</keyword>
<keyword evidence="9" id="KW-1185">Reference proteome</keyword>
<organism evidence="8 9">
    <name type="scientific">Desulfofundulus australicus DSM 11792</name>
    <dbReference type="NCBI Taxonomy" id="1121425"/>
    <lineage>
        <taxon>Bacteria</taxon>
        <taxon>Bacillati</taxon>
        <taxon>Bacillota</taxon>
        <taxon>Clostridia</taxon>
        <taxon>Eubacteriales</taxon>
        <taxon>Peptococcaceae</taxon>
        <taxon>Desulfofundulus</taxon>
    </lineage>
</organism>
<feature type="binding site" evidence="7">
    <location>
        <position position="76"/>
    </location>
    <ligand>
        <name>S-adenosyl-L-methionine</name>
        <dbReference type="ChEBI" id="CHEBI:59789"/>
    </ligand>
</feature>
<dbReference type="OrthoDB" id="9806643at2"/>
<evidence type="ECO:0000256" key="6">
    <source>
        <dbReference type="ARBA" id="ARBA00038303"/>
    </source>
</evidence>
<evidence type="ECO:0000256" key="3">
    <source>
        <dbReference type="ARBA" id="ARBA00022603"/>
    </source>
</evidence>
<dbReference type="SMR" id="A0A1M4YPT5"/>
<dbReference type="HAMAP" id="MF_00658">
    <property type="entry name" value="23SrRNA_methyltr_H"/>
    <property type="match status" value="1"/>
</dbReference>
<name>A0A1M4YPT5_9FIRM</name>
<dbReference type="EMBL" id="FQUW01000014">
    <property type="protein sequence ID" value="SHF07859.1"/>
    <property type="molecule type" value="Genomic_DNA"/>
</dbReference>
<evidence type="ECO:0000256" key="7">
    <source>
        <dbReference type="HAMAP-Rule" id="MF_00658"/>
    </source>
</evidence>
<evidence type="ECO:0000256" key="5">
    <source>
        <dbReference type="ARBA" id="ARBA00022691"/>
    </source>
</evidence>
<dbReference type="NCBIfam" id="NF000985">
    <property type="entry name" value="PRK00103.1-3"/>
    <property type="match status" value="1"/>
</dbReference>
<feature type="binding site" evidence="7">
    <location>
        <position position="108"/>
    </location>
    <ligand>
        <name>S-adenosyl-L-methionine</name>
        <dbReference type="ChEBI" id="CHEBI:59789"/>
    </ligand>
</feature>
<dbReference type="InterPro" id="IPR029028">
    <property type="entry name" value="Alpha/beta_knot_MTases"/>
</dbReference>
<evidence type="ECO:0000313" key="9">
    <source>
        <dbReference type="Proteomes" id="UP000184196"/>
    </source>
</evidence>
<evidence type="ECO:0000256" key="1">
    <source>
        <dbReference type="ARBA" id="ARBA00022490"/>
    </source>
</evidence>
<keyword evidence="3 7" id="KW-0489">Methyltransferase</keyword>
<proteinExistence type="inferred from homology"/>
<protein>
    <recommendedName>
        <fullName evidence="7">Ribosomal RNA large subunit methyltransferase H</fullName>
        <ecNumber evidence="7">2.1.1.177</ecNumber>
    </recommendedName>
    <alternativeName>
        <fullName evidence="7">23S rRNA (pseudouridine1915-N3)-methyltransferase</fullName>
    </alternativeName>
    <alternativeName>
        <fullName evidence="7">23S rRNA m3Psi1915 methyltransferase</fullName>
    </alternativeName>
    <alternativeName>
        <fullName evidence="7">rRNA (pseudouridine-N3-)-methyltransferase RlmH</fullName>
    </alternativeName>
</protein>
<comment type="subunit">
    <text evidence="7">Homodimer.</text>
</comment>
<comment type="subcellular location">
    <subcellularLocation>
        <location evidence="7">Cytoplasm</location>
    </subcellularLocation>
</comment>
<dbReference type="InterPro" id="IPR003742">
    <property type="entry name" value="RlmH-like"/>
</dbReference>
<dbReference type="GO" id="GO:0070038">
    <property type="term" value="F:rRNA (pseudouridine-N3-)-methyltransferase activity"/>
    <property type="evidence" value="ECO:0007669"/>
    <property type="project" value="UniProtKB-UniRule"/>
</dbReference>
<evidence type="ECO:0000313" key="8">
    <source>
        <dbReference type="EMBL" id="SHF07859.1"/>
    </source>
</evidence>
<dbReference type="Proteomes" id="UP000184196">
    <property type="component" value="Unassembled WGS sequence"/>
</dbReference>